<sequence>MISFFILALLVLTLYNIRLRGQQEDEIRYEMVYEEEIPEEFKEELKNDLAELETHEAHNEAEDEIKSRFDEELEELKTLEELRQEQHETDGEESPEELNDLALNNSTAKYREKLKEQRQKMAELNKKSSENKDINIKRRTTISYSLKGRTKVIIPNPVYTCDSFGKVVVNVKVDAYGNVTEATYNKASSTTTNGCLIDNAINYALKARFNKDLQKPDQLGTITYQFQGE</sequence>
<reference evidence="2 3" key="1">
    <citation type="journal article" date="2018" name="Int. J. Syst. Evol. Microbiol.">
        <title>Zhouia spongiae sp. nov., isolated from a marine sponge.</title>
        <authorList>
            <person name="Zhuang L."/>
            <person name="Lin B."/>
            <person name="Qin F."/>
            <person name="Luo L."/>
        </authorList>
    </citation>
    <scope>NUCLEOTIDE SEQUENCE [LARGE SCALE GENOMIC DNA]</scope>
    <source>
        <strain evidence="2 3">HN-Y44</strain>
    </source>
</reference>
<evidence type="ECO:0000313" key="2">
    <source>
        <dbReference type="EMBL" id="UNY99502.1"/>
    </source>
</evidence>
<protein>
    <recommendedName>
        <fullName evidence="4">Energy transducer TonB</fullName>
    </recommendedName>
</protein>
<name>A0ABY3YNS5_9FLAO</name>
<feature type="region of interest" description="Disordered" evidence="1">
    <location>
        <begin position="83"/>
        <end position="103"/>
    </location>
</feature>
<evidence type="ECO:0000256" key="1">
    <source>
        <dbReference type="SAM" id="MobiDB-lite"/>
    </source>
</evidence>
<gene>
    <name evidence="2" type="ORF">MQE36_03950</name>
</gene>
<dbReference type="RefSeq" id="WP_242937875.1">
    <property type="nucleotide sequence ID" value="NZ_CP094326.1"/>
</dbReference>
<organism evidence="2 3">
    <name type="scientific">Zhouia spongiae</name>
    <dbReference type="NCBI Taxonomy" id="2202721"/>
    <lineage>
        <taxon>Bacteria</taxon>
        <taxon>Pseudomonadati</taxon>
        <taxon>Bacteroidota</taxon>
        <taxon>Flavobacteriia</taxon>
        <taxon>Flavobacteriales</taxon>
        <taxon>Flavobacteriaceae</taxon>
        <taxon>Zhouia</taxon>
    </lineage>
</organism>
<evidence type="ECO:0000313" key="3">
    <source>
        <dbReference type="Proteomes" id="UP000829476"/>
    </source>
</evidence>
<evidence type="ECO:0008006" key="4">
    <source>
        <dbReference type="Google" id="ProtNLM"/>
    </source>
</evidence>
<dbReference type="Proteomes" id="UP000829476">
    <property type="component" value="Chromosome"/>
</dbReference>
<feature type="compositionally biased region" description="Acidic residues" evidence="1">
    <location>
        <begin position="90"/>
        <end position="99"/>
    </location>
</feature>
<dbReference type="EMBL" id="CP094326">
    <property type="protein sequence ID" value="UNY99502.1"/>
    <property type="molecule type" value="Genomic_DNA"/>
</dbReference>
<proteinExistence type="predicted"/>
<keyword evidence="3" id="KW-1185">Reference proteome</keyword>
<accession>A0ABY3YNS5</accession>